<dbReference type="GO" id="GO:0005730">
    <property type="term" value="C:nucleolus"/>
    <property type="evidence" value="ECO:0007669"/>
    <property type="project" value="UniProtKB-SubCell"/>
</dbReference>
<dbReference type="SMART" id="SM01123">
    <property type="entry name" value="DBP10CT"/>
    <property type="match status" value="1"/>
</dbReference>
<dbReference type="InterPro" id="IPR000629">
    <property type="entry name" value="RNA-helicase_DEAD-box_CS"/>
</dbReference>
<evidence type="ECO:0000256" key="3">
    <source>
        <dbReference type="ARBA" id="ARBA00010379"/>
    </source>
</evidence>
<feature type="compositionally biased region" description="Basic residues" evidence="15">
    <location>
        <begin position="893"/>
        <end position="905"/>
    </location>
</feature>
<dbReference type="PANTHER" id="PTHR47959">
    <property type="entry name" value="ATP-DEPENDENT RNA HELICASE RHLE-RELATED"/>
    <property type="match status" value="1"/>
</dbReference>
<comment type="catalytic activity">
    <reaction evidence="13">
        <text>ATP + H2O = ADP + phosphate + H(+)</text>
        <dbReference type="Rhea" id="RHEA:13065"/>
        <dbReference type="ChEBI" id="CHEBI:15377"/>
        <dbReference type="ChEBI" id="CHEBI:15378"/>
        <dbReference type="ChEBI" id="CHEBI:30616"/>
        <dbReference type="ChEBI" id="CHEBI:43474"/>
        <dbReference type="ChEBI" id="CHEBI:456216"/>
        <dbReference type="EC" id="3.6.4.13"/>
    </reaction>
</comment>
<keyword evidence="20" id="KW-1185">Reference proteome</keyword>
<feature type="domain" description="Helicase C-terminal" evidence="17">
    <location>
        <begin position="339"/>
        <end position="504"/>
    </location>
</feature>
<dbReference type="InterPro" id="IPR033517">
    <property type="entry name" value="DDX54/DBP10_DEAD-box_helicase"/>
</dbReference>
<evidence type="ECO:0000256" key="13">
    <source>
        <dbReference type="ARBA" id="ARBA00047984"/>
    </source>
</evidence>
<keyword evidence="6" id="KW-0698">rRNA processing</keyword>
<feature type="compositionally biased region" description="Basic and acidic residues" evidence="15">
    <location>
        <begin position="835"/>
        <end position="846"/>
    </location>
</feature>
<organism evidence="19 20">
    <name type="scientific">Microthyrium microscopicum</name>
    <dbReference type="NCBI Taxonomy" id="703497"/>
    <lineage>
        <taxon>Eukaryota</taxon>
        <taxon>Fungi</taxon>
        <taxon>Dikarya</taxon>
        <taxon>Ascomycota</taxon>
        <taxon>Pezizomycotina</taxon>
        <taxon>Dothideomycetes</taxon>
        <taxon>Dothideomycetes incertae sedis</taxon>
        <taxon>Microthyriales</taxon>
        <taxon>Microthyriaceae</taxon>
        <taxon>Microthyrium</taxon>
    </lineage>
</organism>
<dbReference type="OrthoDB" id="10261375at2759"/>
<dbReference type="FunFam" id="3.40.50.300:FF:000865">
    <property type="entry name" value="ATP-dependent RNA helicase DDX54"/>
    <property type="match status" value="1"/>
</dbReference>
<keyword evidence="8" id="KW-0378">Hydrolase</keyword>
<sequence>MKRKRPSPPVSEADFDISGAITGLQVDQEDNSDFDFEQPIVSSTQNGAGLQGEDSGDDSDAAFIAAQQAASNRKATNLKGRTVKKGGAFQAMGLNAGLLKAITRKGFSVPTPIQRKTIPIIMDGSDVVGMARTGSGKTAAFVIPMIERLKSHSAKVGARAIVLSPSRELALQTLKVVKEMSRATELRCVLLVGGDSLEDQFSAMTSNPDILIATPGRFLHLKVEMRLDLSSIEYIVFDEADRLFEMGFAVQLTEILHGLPTSRQTLLFSATLPRSLVEFARAGLQEPKLVRLDAESKVSPDLENAFFLVKSAEKEGALLQVLQDVIQIPLSLDKPQPDVAEDEIKRRKRRKVISKSGHLDSPTQYSTIVFAATKHHVEYLTAFLRLAGYAVSYAYGSLDQTARKMQVQAFRDGVSNILVVTDVAARGIDIPVLANVINFDFPSQPKIFVHRVGRTARAGQKGWSYSLVQDGDLPYLIDLQLFLSRRLVVGRSTDLVNYAEDIVLGTLPQDRLGSNCEWLAKLIDENVDIDSLKSVAVKGEKLYTKSKNSASAQSVKRAKEIQAHPSIGEVSSLFTTEEGEVSAGRDSLLARLRNYRPQETVFEIGKRGTGDETVELLRKTRTKIEQRKINADAANENTLHAVAEGSPEISPDMDLPVPNMLEAMDSASEDELEVTFPGANRRDRNSLPDQDSEFFMSYTPRFSNIAEDRAYGVQTGSSSNARGSNFLLDAKDATMDLANDESRGFADASRPKMRWDKKGKKYVNTVNDEDGSRGAKYVRGESGLKIAASLRSGRFDAWKKTNRLERMPRVGEKETAAQRSSANSRPGKTYRHKGEKAPKEADKYRENYLTQKKRVTEAKENRIGQFKDGMGKNELRSVNDVRKDRKLKERRQARNGRPSAKRGKR</sequence>
<dbReference type="Pfam" id="PF08147">
    <property type="entry name" value="DBP10CT"/>
    <property type="match status" value="1"/>
</dbReference>
<evidence type="ECO:0000256" key="4">
    <source>
        <dbReference type="ARBA" id="ARBA00012552"/>
    </source>
</evidence>
<dbReference type="PROSITE" id="PS00039">
    <property type="entry name" value="DEAD_ATP_HELICASE"/>
    <property type="match status" value="1"/>
</dbReference>
<evidence type="ECO:0000259" key="18">
    <source>
        <dbReference type="PROSITE" id="PS51195"/>
    </source>
</evidence>
<dbReference type="InterPro" id="IPR027417">
    <property type="entry name" value="P-loop_NTPase"/>
</dbReference>
<feature type="domain" description="DEAD-box RNA helicase Q" evidence="18">
    <location>
        <begin position="87"/>
        <end position="115"/>
    </location>
</feature>
<feature type="compositionally biased region" description="Basic and acidic residues" evidence="15">
    <location>
        <begin position="804"/>
        <end position="816"/>
    </location>
</feature>
<keyword evidence="11" id="KW-0694">RNA-binding</keyword>
<evidence type="ECO:0000256" key="7">
    <source>
        <dbReference type="ARBA" id="ARBA00022741"/>
    </source>
</evidence>
<dbReference type="PROSITE" id="PS51194">
    <property type="entry name" value="HELICASE_CTER"/>
    <property type="match status" value="1"/>
</dbReference>
<dbReference type="GO" id="GO:0005524">
    <property type="term" value="F:ATP binding"/>
    <property type="evidence" value="ECO:0007669"/>
    <property type="project" value="UniProtKB-KW"/>
</dbReference>
<dbReference type="GO" id="GO:0003724">
    <property type="term" value="F:RNA helicase activity"/>
    <property type="evidence" value="ECO:0007669"/>
    <property type="project" value="UniProtKB-EC"/>
</dbReference>
<dbReference type="GO" id="GO:0006364">
    <property type="term" value="P:rRNA processing"/>
    <property type="evidence" value="ECO:0007669"/>
    <property type="project" value="UniProtKB-KW"/>
</dbReference>
<dbReference type="SUPFAM" id="SSF52540">
    <property type="entry name" value="P-loop containing nucleoside triphosphate hydrolases"/>
    <property type="match status" value="2"/>
</dbReference>
<feature type="domain" description="Helicase ATP-binding" evidence="16">
    <location>
        <begin position="118"/>
        <end position="290"/>
    </location>
</feature>
<dbReference type="Pfam" id="PF00271">
    <property type="entry name" value="Helicase_C"/>
    <property type="match status" value="1"/>
</dbReference>
<dbReference type="InterPro" id="IPR014014">
    <property type="entry name" value="RNA_helicase_DEAD_Q_motif"/>
</dbReference>
<evidence type="ECO:0000256" key="11">
    <source>
        <dbReference type="ARBA" id="ARBA00022884"/>
    </source>
</evidence>
<comment type="subcellular location">
    <subcellularLocation>
        <location evidence="2">Nucleus</location>
        <location evidence="2">Nucleolus</location>
    </subcellularLocation>
</comment>
<dbReference type="Gene3D" id="3.40.50.300">
    <property type="entry name" value="P-loop containing nucleotide triphosphate hydrolases"/>
    <property type="match status" value="2"/>
</dbReference>
<protein>
    <recommendedName>
        <fullName evidence="4">RNA helicase</fullName>
        <ecNumber evidence="4">3.6.4.13</ecNumber>
    </recommendedName>
</protein>
<dbReference type="InterPro" id="IPR012541">
    <property type="entry name" value="DBP10_C"/>
</dbReference>
<evidence type="ECO:0000256" key="10">
    <source>
        <dbReference type="ARBA" id="ARBA00022840"/>
    </source>
</evidence>
<evidence type="ECO:0000313" key="19">
    <source>
        <dbReference type="EMBL" id="KAF2667610.1"/>
    </source>
</evidence>
<keyword evidence="10" id="KW-0067">ATP-binding</keyword>
<feature type="compositionally biased region" description="Acidic residues" evidence="15">
    <location>
        <begin position="27"/>
        <end position="36"/>
    </location>
</feature>
<evidence type="ECO:0000259" key="16">
    <source>
        <dbReference type="PROSITE" id="PS51192"/>
    </source>
</evidence>
<dbReference type="PROSITE" id="PS51192">
    <property type="entry name" value="HELICASE_ATP_BIND_1"/>
    <property type="match status" value="1"/>
</dbReference>
<evidence type="ECO:0000256" key="5">
    <source>
        <dbReference type="ARBA" id="ARBA00022517"/>
    </source>
</evidence>
<name>A0A6A6U6N8_9PEZI</name>
<dbReference type="GO" id="GO:0016787">
    <property type="term" value="F:hydrolase activity"/>
    <property type="evidence" value="ECO:0007669"/>
    <property type="project" value="UniProtKB-KW"/>
</dbReference>
<evidence type="ECO:0000256" key="9">
    <source>
        <dbReference type="ARBA" id="ARBA00022806"/>
    </source>
</evidence>
<accession>A0A6A6U6N8</accession>
<dbReference type="InterPro" id="IPR001650">
    <property type="entry name" value="Helicase_C-like"/>
</dbReference>
<feature type="short sequence motif" description="Q motif" evidence="14">
    <location>
        <begin position="87"/>
        <end position="115"/>
    </location>
</feature>
<dbReference type="InterPro" id="IPR014001">
    <property type="entry name" value="Helicase_ATP-bd"/>
</dbReference>
<reference evidence="19" key="1">
    <citation type="journal article" date="2020" name="Stud. Mycol.">
        <title>101 Dothideomycetes genomes: a test case for predicting lifestyles and emergence of pathogens.</title>
        <authorList>
            <person name="Haridas S."/>
            <person name="Albert R."/>
            <person name="Binder M."/>
            <person name="Bloem J."/>
            <person name="Labutti K."/>
            <person name="Salamov A."/>
            <person name="Andreopoulos B."/>
            <person name="Baker S."/>
            <person name="Barry K."/>
            <person name="Bills G."/>
            <person name="Bluhm B."/>
            <person name="Cannon C."/>
            <person name="Castanera R."/>
            <person name="Culley D."/>
            <person name="Daum C."/>
            <person name="Ezra D."/>
            <person name="Gonzalez J."/>
            <person name="Henrissat B."/>
            <person name="Kuo A."/>
            <person name="Liang C."/>
            <person name="Lipzen A."/>
            <person name="Lutzoni F."/>
            <person name="Magnuson J."/>
            <person name="Mondo S."/>
            <person name="Nolan M."/>
            <person name="Ohm R."/>
            <person name="Pangilinan J."/>
            <person name="Park H.-J."/>
            <person name="Ramirez L."/>
            <person name="Alfaro M."/>
            <person name="Sun H."/>
            <person name="Tritt A."/>
            <person name="Yoshinaga Y."/>
            <person name="Zwiers L.-H."/>
            <person name="Turgeon B."/>
            <person name="Goodwin S."/>
            <person name="Spatafora J."/>
            <person name="Crous P."/>
            <person name="Grigoriev I."/>
        </authorList>
    </citation>
    <scope>NUCLEOTIDE SEQUENCE</scope>
    <source>
        <strain evidence="19">CBS 115976</strain>
    </source>
</reference>
<dbReference type="GO" id="GO:0003723">
    <property type="term" value="F:RNA binding"/>
    <property type="evidence" value="ECO:0007669"/>
    <property type="project" value="UniProtKB-KW"/>
</dbReference>
<keyword evidence="5" id="KW-0690">Ribosome biogenesis</keyword>
<dbReference type="SMART" id="SM00487">
    <property type="entry name" value="DEXDc"/>
    <property type="match status" value="1"/>
</dbReference>
<evidence type="ECO:0000256" key="8">
    <source>
        <dbReference type="ARBA" id="ARBA00022801"/>
    </source>
</evidence>
<evidence type="ECO:0000256" key="12">
    <source>
        <dbReference type="ARBA" id="ARBA00023242"/>
    </source>
</evidence>
<evidence type="ECO:0000256" key="2">
    <source>
        <dbReference type="ARBA" id="ARBA00004604"/>
    </source>
</evidence>
<keyword evidence="9" id="KW-0347">Helicase</keyword>
<feature type="region of interest" description="Disordered" evidence="15">
    <location>
        <begin position="27"/>
        <end position="58"/>
    </location>
</feature>
<dbReference type="PANTHER" id="PTHR47959:SF8">
    <property type="entry name" value="RNA HELICASE"/>
    <property type="match status" value="1"/>
</dbReference>
<dbReference type="SMART" id="SM00490">
    <property type="entry name" value="HELICc"/>
    <property type="match status" value="1"/>
</dbReference>
<evidence type="ECO:0000313" key="20">
    <source>
        <dbReference type="Proteomes" id="UP000799302"/>
    </source>
</evidence>
<dbReference type="EC" id="3.6.4.13" evidence="4"/>
<evidence type="ECO:0000256" key="1">
    <source>
        <dbReference type="ARBA" id="ARBA00003706"/>
    </source>
</evidence>
<dbReference type="PROSITE" id="PS51195">
    <property type="entry name" value="Q_MOTIF"/>
    <property type="match status" value="1"/>
</dbReference>
<dbReference type="CDD" id="cd18787">
    <property type="entry name" value="SF2_C_DEAD"/>
    <property type="match status" value="1"/>
</dbReference>
<gene>
    <name evidence="19" type="ORF">BT63DRAFT_426463</name>
</gene>
<proteinExistence type="inferred from homology"/>
<keyword evidence="7" id="KW-0547">Nucleotide-binding</keyword>
<keyword evidence="12" id="KW-0539">Nucleus</keyword>
<feature type="region of interest" description="Disordered" evidence="15">
    <location>
        <begin position="804"/>
        <end position="905"/>
    </location>
</feature>
<feature type="compositionally biased region" description="Basic and acidic residues" evidence="15">
    <location>
        <begin position="869"/>
        <end position="892"/>
    </location>
</feature>
<dbReference type="CDD" id="cd17959">
    <property type="entry name" value="DEADc_DDX54"/>
    <property type="match status" value="1"/>
</dbReference>
<dbReference type="InterPro" id="IPR011545">
    <property type="entry name" value="DEAD/DEAH_box_helicase_dom"/>
</dbReference>
<comment type="function">
    <text evidence="1">ATP-binding RNA helicase involved in the biogenesis of 60S ribosomal subunits and is required for the normal formation of 25S and 5.8S rRNAs.</text>
</comment>
<dbReference type="EMBL" id="MU004237">
    <property type="protein sequence ID" value="KAF2667610.1"/>
    <property type="molecule type" value="Genomic_DNA"/>
</dbReference>
<dbReference type="GO" id="GO:0005829">
    <property type="term" value="C:cytosol"/>
    <property type="evidence" value="ECO:0007669"/>
    <property type="project" value="TreeGrafter"/>
</dbReference>
<dbReference type="InterPro" id="IPR050079">
    <property type="entry name" value="DEAD_box_RNA_helicase"/>
</dbReference>
<comment type="similarity">
    <text evidence="3">Belongs to the DEAD box helicase family. DDX54/DBP10 subfamily.</text>
</comment>
<dbReference type="AlphaFoldDB" id="A0A6A6U6N8"/>
<evidence type="ECO:0000256" key="6">
    <source>
        <dbReference type="ARBA" id="ARBA00022552"/>
    </source>
</evidence>
<evidence type="ECO:0000256" key="15">
    <source>
        <dbReference type="SAM" id="MobiDB-lite"/>
    </source>
</evidence>
<dbReference type="Proteomes" id="UP000799302">
    <property type="component" value="Unassembled WGS sequence"/>
</dbReference>
<evidence type="ECO:0000256" key="14">
    <source>
        <dbReference type="PROSITE-ProRule" id="PRU00552"/>
    </source>
</evidence>
<feature type="compositionally biased region" description="Polar residues" evidence="15">
    <location>
        <begin position="817"/>
        <end position="826"/>
    </location>
</feature>
<dbReference type="Pfam" id="PF00270">
    <property type="entry name" value="DEAD"/>
    <property type="match status" value="1"/>
</dbReference>
<evidence type="ECO:0000259" key="17">
    <source>
        <dbReference type="PROSITE" id="PS51194"/>
    </source>
</evidence>